<organism evidence="7">
    <name type="scientific">Zooxanthella nutricula</name>
    <dbReference type="NCBI Taxonomy" id="1333877"/>
    <lineage>
        <taxon>Eukaryota</taxon>
        <taxon>Sar</taxon>
        <taxon>Alveolata</taxon>
        <taxon>Dinophyceae</taxon>
        <taxon>Peridiniales</taxon>
        <taxon>Peridiniales incertae sedis</taxon>
        <taxon>Zooxanthella</taxon>
    </lineage>
</organism>
<dbReference type="Pfam" id="PF06747">
    <property type="entry name" value="CHCH"/>
    <property type="match status" value="1"/>
</dbReference>
<dbReference type="GO" id="GO:0033617">
    <property type="term" value="P:mitochondrial respiratory chain complex IV assembly"/>
    <property type="evidence" value="ECO:0007669"/>
    <property type="project" value="TreeGrafter"/>
</dbReference>
<dbReference type="PROSITE" id="PS51808">
    <property type="entry name" value="CHCH"/>
    <property type="match status" value="1"/>
</dbReference>
<dbReference type="GO" id="GO:0005758">
    <property type="term" value="C:mitochondrial intermembrane space"/>
    <property type="evidence" value="ECO:0007669"/>
    <property type="project" value="TreeGrafter"/>
</dbReference>
<evidence type="ECO:0000259" key="6">
    <source>
        <dbReference type="Pfam" id="PF06747"/>
    </source>
</evidence>
<accession>A0A7S2MZ10</accession>
<dbReference type="EMBL" id="HBGW01010435">
    <property type="protein sequence ID" value="CAD9510195.1"/>
    <property type="molecule type" value="Transcribed_RNA"/>
</dbReference>
<evidence type="ECO:0000313" key="7">
    <source>
        <dbReference type="EMBL" id="CAD9510195.1"/>
    </source>
</evidence>
<dbReference type="InterPro" id="IPR051383">
    <property type="entry name" value="COX19"/>
</dbReference>
<dbReference type="InterPro" id="IPR010625">
    <property type="entry name" value="CHCH"/>
</dbReference>
<comment type="subcellular location">
    <subcellularLocation>
        <location evidence="1">Cytoplasm</location>
    </subcellularLocation>
</comment>
<evidence type="ECO:0000256" key="4">
    <source>
        <dbReference type="ARBA" id="ARBA00038223"/>
    </source>
</evidence>
<sequence>MTEVSMGRRIMAGRPPDKGSFPLDHFGECTALKEEYMRCLRDNSFDNMSCRYLSKQYLECRMDKNLMRHEPMSSLGFTDSDEAHKAPRKRGKEKTKESTGWVVGVDGIQPDRQSNWRRPTLINVARLFGGGEDHTPPKSA</sequence>
<feature type="domain" description="CHCH" evidence="6">
    <location>
        <begin position="29"/>
        <end position="62"/>
    </location>
</feature>
<comment type="similarity">
    <text evidence="4">Belongs to the COX19 family.</text>
</comment>
<evidence type="ECO:0000256" key="5">
    <source>
        <dbReference type="SAM" id="MobiDB-lite"/>
    </source>
</evidence>
<protein>
    <recommendedName>
        <fullName evidence="6">CHCH domain-containing protein</fullName>
    </recommendedName>
</protein>
<evidence type="ECO:0000256" key="1">
    <source>
        <dbReference type="ARBA" id="ARBA00004496"/>
    </source>
</evidence>
<keyword evidence="3" id="KW-1015">Disulfide bond</keyword>
<name>A0A7S2MZ10_9DINO</name>
<keyword evidence="2" id="KW-0963">Cytoplasm</keyword>
<dbReference type="PANTHER" id="PTHR21107">
    <property type="entry name" value="CYTOCHROME C OXIDASE ASSEMBLY PROTEIN COX19"/>
    <property type="match status" value="1"/>
</dbReference>
<gene>
    <name evidence="7" type="ORF">BRAN1462_LOCUS6683</name>
</gene>
<feature type="region of interest" description="Disordered" evidence="5">
    <location>
        <begin position="71"/>
        <end position="116"/>
    </location>
</feature>
<evidence type="ECO:0000256" key="3">
    <source>
        <dbReference type="ARBA" id="ARBA00023157"/>
    </source>
</evidence>
<dbReference type="PANTHER" id="PTHR21107:SF2">
    <property type="entry name" value="CYTOCHROME C OXIDASE ASSEMBLY PROTEIN COX19"/>
    <property type="match status" value="1"/>
</dbReference>
<reference evidence="7" key="1">
    <citation type="submission" date="2021-01" db="EMBL/GenBank/DDBJ databases">
        <authorList>
            <person name="Corre E."/>
            <person name="Pelletier E."/>
            <person name="Niang G."/>
            <person name="Scheremetjew M."/>
            <person name="Finn R."/>
            <person name="Kale V."/>
            <person name="Holt S."/>
            <person name="Cochrane G."/>
            <person name="Meng A."/>
            <person name="Brown T."/>
            <person name="Cohen L."/>
        </authorList>
    </citation>
    <scope>NUCLEOTIDE SEQUENCE</scope>
    <source>
        <strain evidence="7">RCC3387</strain>
    </source>
</reference>
<dbReference type="AlphaFoldDB" id="A0A7S2MZ10"/>
<proteinExistence type="inferred from homology"/>
<evidence type="ECO:0000256" key="2">
    <source>
        <dbReference type="ARBA" id="ARBA00022490"/>
    </source>
</evidence>